<reference evidence="11 12" key="1">
    <citation type="submission" date="2016-12" db="EMBL/GenBank/DDBJ databases">
        <title>The draft genome sequence of Actinophytocola xinjiangensis.</title>
        <authorList>
            <person name="Wang W."/>
            <person name="Yuan L."/>
        </authorList>
    </citation>
    <scope>NUCLEOTIDE SEQUENCE [LARGE SCALE GENOMIC DNA]</scope>
    <source>
        <strain evidence="11 12">CGMCC 4.4663</strain>
    </source>
</reference>
<comment type="pathway">
    <text evidence="2 9">Amino-acid biosynthesis; L-tryptophan biosynthesis; L-tryptophan from chorismate: step 3/5.</text>
</comment>
<evidence type="ECO:0000313" key="12">
    <source>
        <dbReference type="Proteomes" id="UP000185696"/>
    </source>
</evidence>
<evidence type="ECO:0000256" key="7">
    <source>
        <dbReference type="ARBA" id="ARBA00023141"/>
    </source>
</evidence>
<name>A0A7Z0WGG5_9PSEU</name>
<dbReference type="AlphaFoldDB" id="A0A7Z0WGG5"/>
<gene>
    <name evidence="9" type="primary">trpF</name>
    <name evidence="11" type="ORF">BLA60_30660</name>
</gene>
<evidence type="ECO:0000259" key="10">
    <source>
        <dbReference type="Pfam" id="PF00697"/>
    </source>
</evidence>
<dbReference type="Pfam" id="PF00697">
    <property type="entry name" value="PRAI"/>
    <property type="match status" value="1"/>
</dbReference>
<keyword evidence="7 9" id="KW-0057">Aromatic amino acid biosynthesis</keyword>
<dbReference type="SUPFAM" id="SSF51366">
    <property type="entry name" value="Ribulose-phoshate binding barrel"/>
    <property type="match status" value="1"/>
</dbReference>
<evidence type="ECO:0000256" key="2">
    <source>
        <dbReference type="ARBA" id="ARBA00004664"/>
    </source>
</evidence>
<dbReference type="InterPro" id="IPR013785">
    <property type="entry name" value="Aldolase_TIM"/>
</dbReference>
<feature type="domain" description="N-(5'phosphoribosyl) anthranilate isomerase (PRAI)" evidence="10">
    <location>
        <begin position="6"/>
        <end position="199"/>
    </location>
</feature>
<dbReference type="GO" id="GO:0004640">
    <property type="term" value="F:phosphoribosylanthranilate isomerase activity"/>
    <property type="evidence" value="ECO:0007669"/>
    <property type="project" value="UniProtKB-UniRule"/>
</dbReference>
<dbReference type="InterPro" id="IPR044643">
    <property type="entry name" value="TrpF_fam"/>
</dbReference>
<keyword evidence="5 9" id="KW-0028">Amino-acid biosynthesis</keyword>
<dbReference type="InterPro" id="IPR011060">
    <property type="entry name" value="RibuloseP-bd_barrel"/>
</dbReference>
<accession>A0A7Z0WGG5</accession>
<dbReference type="PANTHER" id="PTHR42894">
    <property type="entry name" value="N-(5'-PHOSPHORIBOSYL)ANTHRANILATE ISOMERASE"/>
    <property type="match status" value="1"/>
</dbReference>
<evidence type="ECO:0000256" key="3">
    <source>
        <dbReference type="ARBA" id="ARBA00012572"/>
    </source>
</evidence>
<comment type="similarity">
    <text evidence="9">Belongs to the TrpF family.</text>
</comment>
<evidence type="ECO:0000256" key="6">
    <source>
        <dbReference type="ARBA" id="ARBA00022822"/>
    </source>
</evidence>
<evidence type="ECO:0000256" key="5">
    <source>
        <dbReference type="ARBA" id="ARBA00022605"/>
    </source>
</evidence>
<dbReference type="EC" id="5.3.1.24" evidence="3 9"/>
<dbReference type="UniPathway" id="UPA00035">
    <property type="reaction ID" value="UER00042"/>
</dbReference>
<evidence type="ECO:0000256" key="8">
    <source>
        <dbReference type="ARBA" id="ARBA00023235"/>
    </source>
</evidence>
<dbReference type="EMBL" id="MSIF01000020">
    <property type="protein sequence ID" value="OLF06633.1"/>
    <property type="molecule type" value="Genomic_DNA"/>
</dbReference>
<comment type="catalytic activity">
    <reaction evidence="1 9">
        <text>N-(5-phospho-beta-D-ribosyl)anthranilate = 1-(2-carboxyphenylamino)-1-deoxy-D-ribulose 5-phosphate</text>
        <dbReference type="Rhea" id="RHEA:21540"/>
        <dbReference type="ChEBI" id="CHEBI:18277"/>
        <dbReference type="ChEBI" id="CHEBI:58613"/>
        <dbReference type="EC" id="5.3.1.24"/>
    </reaction>
</comment>
<organism evidence="11 12">
    <name type="scientific">Actinophytocola xinjiangensis</name>
    <dbReference type="NCBI Taxonomy" id="485602"/>
    <lineage>
        <taxon>Bacteria</taxon>
        <taxon>Bacillati</taxon>
        <taxon>Actinomycetota</taxon>
        <taxon>Actinomycetes</taxon>
        <taxon>Pseudonocardiales</taxon>
        <taxon>Pseudonocardiaceae</taxon>
    </lineage>
</organism>
<protein>
    <recommendedName>
        <fullName evidence="4 9">N-(5'-phosphoribosyl)anthranilate isomerase</fullName>
        <shortName evidence="9">PRAI</shortName>
        <ecNumber evidence="3 9">5.3.1.24</ecNumber>
    </recommendedName>
</protein>
<keyword evidence="6 9" id="KW-0822">Tryptophan biosynthesis</keyword>
<evidence type="ECO:0000313" key="11">
    <source>
        <dbReference type="EMBL" id="OLF06633.1"/>
    </source>
</evidence>
<dbReference type="Proteomes" id="UP000185696">
    <property type="component" value="Unassembled WGS sequence"/>
</dbReference>
<dbReference type="InterPro" id="IPR001240">
    <property type="entry name" value="PRAI_dom"/>
</dbReference>
<keyword evidence="8 9" id="KW-0413">Isomerase</keyword>
<dbReference type="GO" id="GO:0000162">
    <property type="term" value="P:L-tryptophan biosynthetic process"/>
    <property type="evidence" value="ECO:0007669"/>
    <property type="project" value="UniProtKB-UniRule"/>
</dbReference>
<comment type="caution">
    <text evidence="11">The sequence shown here is derived from an EMBL/GenBank/DDBJ whole genome shotgun (WGS) entry which is preliminary data.</text>
</comment>
<proteinExistence type="inferred from homology"/>
<dbReference type="PANTHER" id="PTHR42894:SF1">
    <property type="entry name" value="N-(5'-PHOSPHORIBOSYL)ANTHRANILATE ISOMERASE"/>
    <property type="match status" value="1"/>
</dbReference>
<keyword evidence="12" id="KW-1185">Reference proteome</keyword>
<dbReference type="Gene3D" id="3.20.20.70">
    <property type="entry name" value="Aldolase class I"/>
    <property type="match status" value="1"/>
</dbReference>
<dbReference type="OrthoDB" id="3692632at2"/>
<evidence type="ECO:0000256" key="4">
    <source>
        <dbReference type="ARBA" id="ARBA00022272"/>
    </source>
</evidence>
<sequence length="230" mass="23632">MSALLKVCGATSTADVALLTGHGADLVGLWHGIPGGRAELSLPAAVELAAATRAAGAEPILVTFSKDVAVLRAVLAETGIRWVQLHAYQLPATVAGLHAALPGALTVVKVLHLRGGTFLERPLVAAYERAGTDLFLLDTLTDDGQVGSTGQALDAGDALAVADRLDRPFLLAGGLSATNRGDYDAVVAHRHYAGIDVDTSARDDAGRFAAGAVGAIAAAWHTARYRKEVA</sequence>
<dbReference type="HAMAP" id="MF_00135">
    <property type="entry name" value="PRAI"/>
    <property type="match status" value="1"/>
</dbReference>
<evidence type="ECO:0000256" key="9">
    <source>
        <dbReference type="HAMAP-Rule" id="MF_00135"/>
    </source>
</evidence>
<evidence type="ECO:0000256" key="1">
    <source>
        <dbReference type="ARBA" id="ARBA00001164"/>
    </source>
</evidence>
<dbReference type="RefSeq" id="WP_075136513.1">
    <property type="nucleotide sequence ID" value="NZ_MSIF01000020.1"/>
</dbReference>